<dbReference type="PROSITE" id="PS50968">
    <property type="entry name" value="BIOTINYL_LIPOYL"/>
    <property type="match status" value="1"/>
</dbReference>
<dbReference type="PANTHER" id="PTHR43178:SF5">
    <property type="entry name" value="LIPOAMIDE ACYLTRANSFERASE COMPONENT OF BRANCHED-CHAIN ALPHA-KETO ACID DEHYDROGENASE COMPLEX, MITOCHONDRIAL"/>
    <property type="match status" value="1"/>
</dbReference>
<gene>
    <name evidence="10" type="ORF">ADUPG1_007532</name>
</gene>
<evidence type="ECO:0000256" key="2">
    <source>
        <dbReference type="ARBA" id="ARBA00022679"/>
    </source>
</evidence>
<evidence type="ECO:0000313" key="11">
    <source>
        <dbReference type="Proteomes" id="UP001057375"/>
    </source>
</evidence>
<dbReference type="InterPro" id="IPR050743">
    <property type="entry name" value="2-oxoacid_DH_E2_comp"/>
</dbReference>
<sequence length="69" mass="7528">MFQVKFADIGEGIHEGVVFKIHVDTDGEVKEGESIMAIETDKVTADIPSPVSGKIVKMDWKPGDRIEVG</sequence>
<dbReference type="InterPro" id="IPR011053">
    <property type="entry name" value="Single_hybrid_motif"/>
</dbReference>
<keyword evidence="5" id="KW-0012">Acyltransferase</keyword>
<comment type="caution">
    <text evidence="10">The sequence shown here is derived from an EMBL/GenBank/DDBJ whole genome shotgun (WGS) entry which is preliminary data.</text>
</comment>
<keyword evidence="2" id="KW-0808">Transferase</keyword>
<comment type="cofactor">
    <cofactor evidence="1">
        <name>(R)-lipoate</name>
        <dbReference type="ChEBI" id="CHEBI:83088"/>
    </cofactor>
</comment>
<name>A0ABQ5KQX1_9EUKA</name>
<dbReference type="PROSITE" id="PS00189">
    <property type="entry name" value="LIPOYL"/>
    <property type="match status" value="1"/>
</dbReference>
<organism evidence="10 11">
    <name type="scientific">Aduncisulcus paluster</name>
    <dbReference type="NCBI Taxonomy" id="2918883"/>
    <lineage>
        <taxon>Eukaryota</taxon>
        <taxon>Metamonada</taxon>
        <taxon>Carpediemonas-like organisms</taxon>
        <taxon>Aduncisulcus</taxon>
    </lineage>
</organism>
<dbReference type="CDD" id="cd06849">
    <property type="entry name" value="lipoyl_domain"/>
    <property type="match status" value="1"/>
</dbReference>
<dbReference type="Proteomes" id="UP001057375">
    <property type="component" value="Unassembled WGS sequence"/>
</dbReference>
<dbReference type="Pfam" id="PF00364">
    <property type="entry name" value="Biotin_lipoyl"/>
    <property type="match status" value="1"/>
</dbReference>
<evidence type="ECO:0000256" key="5">
    <source>
        <dbReference type="ARBA" id="ARBA00023315"/>
    </source>
</evidence>
<evidence type="ECO:0000259" key="9">
    <source>
        <dbReference type="PROSITE" id="PS50968"/>
    </source>
</evidence>
<dbReference type="InterPro" id="IPR000089">
    <property type="entry name" value="Biotin_lipoyl"/>
</dbReference>
<feature type="domain" description="Lipoyl-binding" evidence="9">
    <location>
        <begin position="1"/>
        <end position="69"/>
    </location>
</feature>
<dbReference type="SUPFAM" id="SSF51230">
    <property type="entry name" value="Single hybrid motif"/>
    <property type="match status" value="1"/>
</dbReference>
<dbReference type="InterPro" id="IPR003016">
    <property type="entry name" value="2-oxoA_DH_lipoyl-BS"/>
</dbReference>
<evidence type="ECO:0000256" key="3">
    <source>
        <dbReference type="ARBA" id="ARBA00022823"/>
    </source>
</evidence>
<dbReference type="PANTHER" id="PTHR43178">
    <property type="entry name" value="DIHYDROLIPOAMIDE ACETYLTRANSFERASE COMPONENT OF PYRUVATE DEHYDROGENASE COMPLEX"/>
    <property type="match status" value="1"/>
</dbReference>
<dbReference type="Gene3D" id="2.40.50.100">
    <property type="match status" value="1"/>
</dbReference>
<evidence type="ECO:0000256" key="8">
    <source>
        <dbReference type="ARBA" id="ARBA00042008"/>
    </source>
</evidence>
<accession>A0ABQ5KQX1</accession>
<dbReference type="EMBL" id="BQXS01010533">
    <property type="protein sequence ID" value="GKT33834.1"/>
    <property type="molecule type" value="Genomic_DNA"/>
</dbReference>
<keyword evidence="11" id="KW-1185">Reference proteome</keyword>
<keyword evidence="4" id="KW-0809">Transit peptide</keyword>
<keyword evidence="3" id="KW-0450">Lipoyl</keyword>
<evidence type="ECO:0000256" key="4">
    <source>
        <dbReference type="ARBA" id="ARBA00022946"/>
    </source>
</evidence>
<evidence type="ECO:0000256" key="7">
    <source>
        <dbReference type="ARBA" id="ARBA00039275"/>
    </source>
</evidence>
<evidence type="ECO:0000256" key="6">
    <source>
        <dbReference type="ARBA" id="ARBA00038880"/>
    </source>
</evidence>
<feature type="non-terminal residue" evidence="10">
    <location>
        <position position="69"/>
    </location>
</feature>
<evidence type="ECO:0000313" key="10">
    <source>
        <dbReference type="EMBL" id="GKT33834.1"/>
    </source>
</evidence>
<evidence type="ECO:0000256" key="1">
    <source>
        <dbReference type="ARBA" id="ARBA00001938"/>
    </source>
</evidence>
<protein>
    <recommendedName>
        <fullName evidence="7">Lipoamide acyltransferase component of branched-chain alpha-keto acid dehydrogenase complex, mitochondrial</fullName>
        <ecNumber evidence="6">2.3.1.168</ecNumber>
    </recommendedName>
    <alternativeName>
        <fullName evidence="8">Branched-chain alpha-keto acid dehydrogenase complex component E2</fullName>
    </alternativeName>
</protein>
<reference evidence="10" key="1">
    <citation type="submission" date="2022-03" db="EMBL/GenBank/DDBJ databases">
        <title>Draft genome sequence of Aduncisulcus paluster, a free-living microaerophilic Fornicata.</title>
        <authorList>
            <person name="Yuyama I."/>
            <person name="Kume K."/>
            <person name="Tamura T."/>
            <person name="Inagaki Y."/>
            <person name="Hashimoto T."/>
        </authorList>
    </citation>
    <scope>NUCLEOTIDE SEQUENCE</scope>
    <source>
        <strain evidence="10">NY0171</strain>
    </source>
</reference>
<dbReference type="EC" id="2.3.1.168" evidence="6"/>
<proteinExistence type="predicted"/>